<feature type="region of interest" description="Disordered" evidence="1">
    <location>
        <begin position="292"/>
        <end position="352"/>
    </location>
</feature>
<dbReference type="Proteomes" id="UP000244005">
    <property type="component" value="Unassembled WGS sequence"/>
</dbReference>
<dbReference type="EMBL" id="KZ772688">
    <property type="protein sequence ID" value="PTQ45048.1"/>
    <property type="molecule type" value="Genomic_DNA"/>
</dbReference>
<organism evidence="2 3">
    <name type="scientific">Marchantia polymorpha</name>
    <name type="common">Common liverwort</name>
    <name type="synonym">Marchantia aquatica</name>
    <dbReference type="NCBI Taxonomy" id="3197"/>
    <lineage>
        <taxon>Eukaryota</taxon>
        <taxon>Viridiplantae</taxon>
        <taxon>Streptophyta</taxon>
        <taxon>Embryophyta</taxon>
        <taxon>Marchantiophyta</taxon>
        <taxon>Marchantiopsida</taxon>
        <taxon>Marchantiidae</taxon>
        <taxon>Marchantiales</taxon>
        <taxon>Marchantiaceae</taxon>
        <taxon>Marchantia</taxon>
    </lineage>
</organism>
<gene>
    <name evidence="2" type="ORF">MARPO_0016s0104</name>
</gene>
<name>A0A2R6XG17_MARPO</name>
<accession>A0A2R6XG17</accession>
<evidence type="ECO:0000313" key="3">
    <source>
        <dbReference type="Proteomes" id="UP000244005"/>
    </source>
</evidence>
<proteinExistence type="predicted"/>
<sequence length="376" mass="42006">MGLGSSSITMGNMRMKPRTLRWILIHPDGSMESHFPQRSRLPNMYAVPCLSLPTAAIGEGGGMEHCEFRVVPRVANTGRRTDPASQLRGLEITLPTESPFRPPFGSQSAQTCARFRLTGQPESRSRANQRRIHIGKTHTSSVGCCTAGRIPMNKEQVPCIERKQCRPVENASICLLPLTKTEIIRLVSTTSNPASAALDCSTFKTASSADSGFSEFRNRRANGHTRTRKINRKAVVVDVEYVRMYILRSCEQLARSRTVTQWRSSRYCSSTGFNLFFSAFFAETCSLNRDGKSVTTEGELRREHGPRRRPRLLVADEPTPGSAPRTLARGGRRIHDREGTASGGTARENREIGAASIFLTRRRCENISRRQDEQHR</sequence>
<keyword evidence="3" id="KW-1185">Reference proteome</keyword>
<dbReference type="Gramene" id="Mp6g10630.1">
    <property type="protein sequence ID" value="Mp6g10630.1.cds"/>
    <property type="gene ID" value="Mp6g10630"/>
</dbReference>
<evidence type="ECO:0000313" key="2">
    <source>
        <dbReference type="EMBL" id="PTQ45048.1"/>
    </source>
</evidence>
<dbReference type="AlphaFoldDB" id="A0A2R6XG17"/>
<reference evidence="3" key="1">
    <citation type="journal article" date="2017" name="Cell">
        <title>Insights into land plant evolution garnered from the Marchantia polymorpha genome.</title>
        <authorList>
            <person name="Bowman J.L."/>
            <person name="Kohchi T."/>
            <person name="Yamato K.T."/>
            <person name="Jenkins J."/>
            <person name="Shu S."/>
            <person name="Ishizaki K."/>
            <person name="Yamaoka S."/>
            <person name="Nishihama R."/>
            <person name="Nakamura Y."/>
            <person name="Berger F."/>
            <person name="Adam C."/>
            <person name="Aki S.S."/>
            <person name="Althoff F."/>
            <person name="Araki T."/>
            <person name="Arteaga-Vazquez M.A."/>
            <person name="Balasubrmanian S."/>
            <person name="Barry K."/>
            <person name="Bauer D."/>
            <person name="Boehm C.R."/>
            <person name="Briginshaw L."/>
            <person name="Caballero-Perez J."/>
            <person name="Catarino B."/>
            <person name="Chen F."/>
            <person name="Chiyoda S."/>
            <person name="Chovatia M."/>
            <person name="Davies K.M."/>
            <person name="Delmans M."/>
            <person name="Demura T."/>
            <person name="Dierschke T."/>
            <person name="Dolan L."/>
            <person name="Dorantes-Acosta A.E."/>
            <person name="Eklund D.M."/>
            <person name="Florent S.N."/>
            <person name="Flores-Sandoval E."/>
            <person name="Fujiyama A."/>
            <person name="Fukuzawa H."/>
            <person name="Galik B."/>
            <person name="Grimanelli D."/>
            <person name="Grimwood J."/>
            <person name="Grossniklaus U."/>
            <person name="Hamada T."/>
            <person name="Haseloff J."/>
            <person name="Hetherington A.J."/>
            <person name="Higo A."/>
            <person name="Hirakawa Y."/>
            <person name="Hundley H.N."/>
            <person name="Ikeda Y."/>
            <person name="Inoue K."/>
            <person name="Inoue S.I."/>
            <person name="Ishida S."/>
            <person name="Jia Q."/>
            <person name="Kakita M."/>
            <person name="Kanazawa T."/>
            <person name="Kawai Y."/>
            <person name="Kawashima T."/>
            <person name="Kennedy M."/>
            <person name="Kinose K."/>
            <person name="Kinoshita T."/>
            <person name="Kohara Y."/>
            <person name="Koide E."/>
            <person name="Komatsu K."/>
            <person name="Kopischke S."/>
            <person name="Kubo M."/>
            <person name="Kyozuka J."/>
            <person name="Lagercrantz U."/>
            <person name="Lin S.S."/>
            <person name="Lindquist E."/>
            <person name="Lipzen A.M."/>
            <person name="Lu C.W."/>
            <person name="De Luna E."/>
            <person name="Martienssen R.A."/>
            <person name="Minamino N."/>
            <person name="Mizutani M."/>
            <person name="Mizutani M."/>
            <person name="Mochizuki N."/>
            <person name="Monte I."/>
            <person name="Mosher R."/>
            <person name="Nagasaki H."/>
            <person name="Nakagami H."/>
            <person name="Naramoto S."/>
            <person name="Nishitani K."/>
            <person name="Ohtani M."/>
            <person name="Okamoto T."/>
            <person name="Okumura M."/>
            <person name="Phillips J."/>
            <person name="Pollak B."/>
            <person name="Reinders A."/>
            <person name="Rovekamp M."/>
            <person name="Sano R."/>
            <person name="Sawa S."/>
            <person name="Schmid M.W."/>
            <person name="Shirakawa M."/>
            <person name="Solano R."/>
            <person name="Spunde A."/>
            <person name="Suetsugu N."/>
            <person name="Sugano S."/>
            <person name="Sugiyama A."/>
            <person name="Sun R."/>
            <person name="Suzuki Y."/>
            <person name="Takenaka M."/>
            <person name="Takezawa D."/>
            <person name="Tomogane H."/>
            <person name="Tsuzuki M."/>
            <person name="Ueda T."/>
            <person name="Umeda M."/>
            <person name="Ward J.M."/>
            <person name="Watanabe Y."/>
            <person name="Yazaki K."/>
            <person name="Yokoyama R."/>
            <person name="Yoshitake Y."/>
            <person name="Yotsui I."/>
            <person name="Zachgo S."/>
            <person name="Schmutz J."/>
        </authorList>
    </citation>
    <scope>NUCLEOTIDE SEQUENCE [LARGE SCALE GENOMIC DNA]</scope>
    <source>
        <strain evidence="3">Tak-1</strain>
    </source>
</reference>
<protein>
    <submittedName>
        <fullName evidence="2">Uncharacterized protein</fullName>
    </submittedName>
</protein>
<evidence type="ECO:0000256" key="1">
    <source>
        <dbReference type="SAM" id="MobiDB-lite"/>
    </source>
</evidence>